<comment type="pathway">
    <text evidence="2">Siderophore biosynthesis.</text>
</comment>
<dbReference type="STRING" id="1760988.SAMN02949497_0502"/>
<dbReference type="GO" id="GO:0016410">
    <property type="term" value="F:N-acyltransferase activity"/>
    <property type="evidence" value="ECO:0007669"/>
    <property type="project" value="TreeGrafter"/>
</dbReference>
<dbReference type="GO" id="GO:0005737">
    <property type="term" value="C:cytoplasm"/>
    <property type="evidence" value="ECO:0007669"/>
    <property type="project" value="UniProtKB-SubCell"/>
</dbReference>
<dbReference type="Gene3D" id="3.40.630.30">
    <property type="match status" value="1"/>
</dbReference>
<evidence type="ECO:0000313" key="6">
    <source>
        <dbReference type="EMBL" id="SMF97473.1"/>
    </source>
</evidence>
<dbReference type="InterPro" id="IPR016181">
    <property type="entry name" value="Acyl_CoA_acyltransferase"/>
</dbReference>
<dbReference type="Pfam" id="PF13523">
    <property type="entry name" value="Acetyltransf_8"/>
    <property type="match status" value="1"/>
</dbReference>
<gene>
    <name evidence="6" type="ORF">SAMN02949497_0502</name>
</gene>
<dbReference type="PANTHER" id="PTHR31438">
    <property type="entry name" value="LYSINE N-ACYLTRANSFERASE C17G9.06C-RELATED"/>
    <property type="match status" value="1"/>
</dbReference>
<sequence length="341" mass="38711">MNPISFSHVFPAGPRIDLRVEAGVVRVRFDGEPVLSGRLQTPEGGVPALACLDWPETQAEPFWLGAALAGLFEAVPGLDRVEWAADGPPALAEALCRHGFAPRPATPGAAIACPRGWVRQRAELWLAQPRETVFPLRYAMSEGKRHPLRPPIQPGEVYRRPIPALGSLLSLRTLDPERDLDIFHRWMNTPRVSHFWELEGSLEDHRRYLDKVLADAHLHPVLGCFDGEPFGYFELYWAKEDRIAPYYNVDDYDRGLHMLVGEERFRGPHRVAAWLPSLAHYLFLDDPRTRTVVAEPRADNAKMIGYMQKAGFHKAKEFDFPHKRAALMVLPREVFFDPFCP</sequence>
<comment type="subcellular location">
    <subcellularLocation>
        <location evidence="1">Cytoplasm</location>
    </subcellularLocation>
</comment>
<keyword evidence="3" id="KW-0963">Cytoplasm</keyword>
<dbReference type="AlphaFoldDB" id="A0A1Y6D9X3"/>
<dbReference type="PANTHER" id="PTHR31438:SF1">
    <property type="entry name" value="LYSINE N-ACYLTRANSFERASE C17G9.06C-RELATED"/>
    <property type="match status" value="1"/>
</dbReference>
<dbReference type="EMBL" id="FXAM01000002">
    <property type="protein sequence ID" value="SMF97473.1"/>
    <property type="molecule type" value="Genomic_DNA"/>
</dbReference>
<dbReference type="GO" id="GO:0019290">
    <property type="term" value="P:siderophore biosynthetic process"/>
    <property type="evidence" value="ECO:0007669"/>
    <property type="project" value="InterPro"/>
</dbReference>
<evidence type="ECO:0000259" key="5">
    <source>
        <dbReference type="SMART" id="SM01006"/>
    </source>
</evidence>
<reference evidence="6 7" key="1">
    <citation type="submission" date="2016-12" db="EMBL/GenBank/DDBJ databases">
        <authorList>
            <person name="Song W.-J."/>
            <person name="Kurnit D.M."/>
        </authorList>
    </citation>
    <scope>NUCLEOTIDE SEQUENCE [LARGE SCALE GENOMIC DNA]</scope>
    <source>
        <strain evidence="6 7">175</strain>
    </source>
</reference>
<accession>A0A1Y6D9X3</accession>
<dbReference type="SMART" id="SM01006">
    <property type="entry name" value="AlcB"/>
    <property type="match status" value="1"/>
</dbReference>
<dbReference type="SUPFAM" id="SSF55729">
    <property type="entry name" value="Acyl-CoA N-acyltransferases (Nat)"/>
    <property type="match status" value="1"/>
</dbReference>
<keyword evidence="7" id="KW-1185">Reference proteome</keyword>
<feature type="domain" description="Acyltransferase MbtK/IucB-like conserved" evidence="5">
    <location>
        <begin position="172"/>
        <end position="219"/>
    </location>
</feature>
<dbReference type="OrthoDB" id="9087497at2"/>
<dbReference type="RefSeq" id="WP_125469158.1">
    <property type="nucleotide sequence ID" value="NZ_FXAM01000002.1"/>
</dbReference>
<dbReference type="Proteomes" id="UP000192923">
    <property type="component" value="Unassembled WGS sequence"/>
</dbReference>
<dbReference type="FunFam" id="3.40.630.30:FF:000256">
    <property type="entry name" value="Putative lysine N-acyltransferase C17G9.06c"/>
    <property type="match status" value="1"/>
</dbReference>
<dbReference type="InterPro" id="IPR019432">
    <property type="entry name" value="Acyltransferase_MbtK/IucB-like"/>
</dbReference>
<evidence type="ECO:0000256" key="1">
    <source>
        <dbReference type="ARBA" id="ARBA00004496"/>
    </source>
</evidence>
<evidence type="ECO:0000256" key="3">
    <source>
        <dbReference type="ARBA" id="ARBA00022490"/>
    </source>
</evidence>
<keyword evidence="4 6" id="KW-0808">Transferase</keyword>
<evidence type="ECO:0000313" key="7">
    <source>
        <dbReference type="Proteomes" id="UP000192923"/>
    </source>
</evidence>
<proteinExistence type="predicted"/>
<protein>
    <submittedName>
        <fullName evidence="6">Protein N-acetyltransferase, RimJ/RimL family</fullName>
    </submittedName>
</protein>
<organism evidence="6 7">
    <name type="scientific">Methylomagnum ishizawai</name>
    <dbReference type="NCBI Taxonomy" id="1760988"/>
    <lineage>
        <taxon>Bacteria</taxon>
        <taxon>Pseudomonadati</taxon>
        <taxon>Pseudomonadota</taxon>
        <taxon>Gammaproteobacteria</taxon>
        <taxon>Methylococcales</taxon>
        <taxon>Methylococcaceae</taxon>
        <taxon>Methylomagnum</taxon>
    </lineage>
</organism>
<name>A0A1Y6D9X3_9GAMM</name>
<evidence type="ECO:0000256" key="2">
    <source>
        <dbReference type="ARBA" id="ARBA00004924"/>
    </source>
</evidence>
<evidence type="ECO:0000256" key="4">
    <source>
        <dbReference type="ARBA" id="ARBA00022679"/>
    </source>
</evidence>